<feature type="transmembrane region" description="Helical" evidence="9">
    <location>
        <begin position="140"/>
        <end position="160"/>
    </location>
</feature>
<evidence type="ECO:0000256" key="1">
    <source>
        <dbReference type="ARBA" id="ARBA00004651"/>
    </source>
</evidence>
<feature type="transmembrane region" description="Helical" evidence="9">
    <location>
        <begin position="12"/>
        <end position="32"/>
    </location>
</feature>
<comment type="subcellular location">
    <subcellularLocation>
        <location evidence="1">Cell membrane</location>
        <topology evidence="1">Multi-pass membrane protein</topology>
    </subcellularLocation>
</comment>
<evidence type="ECO:0000256" key="8">
    <source>
        <dbReference type="ARBA" id="ARBA00037998"/>
    </source>
</evidence>
<evidence type="ECO:0000256" key="5">
    <source>
        <dbReference type="ARBA" id="ARBA00022970"/>
    </source>
</evidence>
<feature type="transmembrane region" description="Helical" evidence="9">
    <location>
        <begin position="91"/>
        <end position="111"/>
    </location>
</feature>
<feature type="transmembrane region" description="Helical" evidence="9">
    <location>
        <begin position="62"/>
        <end position="79"/>
    </location>
</feature>
<gene>
    <name evidence="10" type="ORF">GCM10010964_09810</name>
</gene>
<sequence length="292" mass="29674">MIPLLQTLLDGLVLGGVYAFAAVGFSLIFGVLGVVNLTHGVFVVLGAYGALLLHEVVGLDPILGLPLVMAALFALGYLYQRTLIAAAVERASLVASLLVTFGVALMARNLLQVVASPDVRSIATAYSFAGLSLGPLRVDLVRAAGLLTSLVLLSGLALLLGRTAFGRAIRATAQQPVGAALSGVNVRHVHGLTFGLGAAFAGASGAVIGMMLPFTPGSEAAWTLNAFVVVTLGGVGSPQGALLGGLLLGVIATLTAQYVGPAFQNAAMFLVLVLMLLLRPQGLLGHAFAASR</sequence>
<evidence type="ECO:0000256" key="4">
    <source>
        <dbReference type="ARBA" id="ARBA00022692"/>
    </source>
</evidence>
<keyword evidence="6 9" id="KW-1133">Transmembrane helix</keyword>
<dbReference type="EMBL" id="BMKS01000002">
    <property type="protein sequence ID" value="GGG23708.1"/>
    <property type="molecule type" value="Genomic_DNA"/>
</dbReference>
<evidence type="ECO:0000256" key="3">
    <source>
        <dbReference type="ARBA" id="ARBA00022475"/>
    </source>
</evidence>
<protein>
    <submittedName>
        <fullName evidence="10">Branched-chain amino acid ABC transporter permease</fullName>
    </submittedName>
</protein>
<dbReference type="AlphaFoldDB" id="A0A8J3EA95"/>
<evidence type="ECO:0000256" key="6">
    <source>
        <dbReference type="ARBA" id="ARBA00022989"/>
    </source>
</evidence>
<accession>A0A8J3EA95</accession>
<evidence type="ECO:0000256" key="9">
    <source>
        <dbReference type="SAM" id="Phobius"/>
    </source>
</evidence>
<keyword evidence="7 9" id="KW-0472">Membrane</keyword>
<dbReference type="GO" id="GO:0006865">
    <property type="term" value="P:amino acid transport"/>
    <property type="evidence" value="ECO:0007669"/>
    <property type="project" value="UniProtKB-KW"/>
</dbReference>
<dbReference type="CDD" id="cd06582">
    <property type="entry name" value="TM_PBP1_LivH_like"/>
    <property type="match status" value="1"/>
</dbReference>
<keyword evidence="3" id="KW-1003">Cell membrane</keyword>
<proteinExistence type="inferred from homology"/>
<feature type="transmembrane region" description="Helical" evidence="9">
    <location>
        <begin position="266"/>
        <end position="289"/>
    </location>
</feature>
<feature type="transmembrane region" description="Helical" evidence="9">
    <location>
        <begin position="192"/>
        <end position="214"/>
    </location>
</feature>
<dbReference type="InterPro" id="IPR052157">
    <property type="entry name" value="BCAA_transport_permease"/>
</dbReference>
<keyword evidence="4 9" id="KW-0812">Transmembrane</keyword>
<dbReference type="PANTHER" id="PTHR11795:SF445">
    <property type="entry name" value="AMINO ACID ABC TRANSPORTER PERMEASE PROTEIN"/>
    <property type="match status" value="1"/>
</dbReference>
<evidence type="ECO:0000313" key="10">
    <source>
        <dbReference type="EMBL" id="GGG23708.1"/>
    </source>
</evidence>
<dbReference type="Pfam" id="PF02653">
    <property type="entry name" value="BPD_transp_2"/>
    <property type="match status" value="1"/>
</dbReference>
<comment type="similarity">
    <text evidence="8">Belongs to the binding-protein-dependent transport system permease family. LivHM subfamily.</text>
</comment>
<keyword evidence="11" id="KW-1185">Reference proteome</keyword>
<dbReference type="GO" id="GO:0022857">
    <property type="term" value="F:transmembrane transporter activity"/>
    <property type="evidence" value="ECO:0007669"/>
    <property type="project" value="InterPro"/>
</dbReference>
<dbReference type="RefSeq" id="WP_188898872.1">
    <property type="nucleotide sequence ID" value="NZ_BMKS01000002.1"/>
</dbReference>
<evidence type="ECO:0000256" key="7">
    <source>
        <dbReference type="ARBA" id="ARBA00023136"/>
    </source>
</evidence>
<dbReference type="InterPro" id="IPR001851">
    <property type="entry name" value="ABC_transp_permease"/>
</dbReference>
<keyword evidence="5" id="KW-0029">Amino-acid transport</keyword>
<dbReference type="Proteomes" id="UP000597507">
    <property type="component" value="Unassembled WGS sequence"/>
</dbReference>
<comment type="caution">
    <text evidence="10">The sequence shown here is derived from an EMBL/GenBank/DDBJ whole genome shotgun (WGS) entry which is preliminary data.</text>
</comment>
<reference evidence="10 11" key="1">
    <citation type="journal article" date="2014" name="Int. J. Syst. Evol. Microbiol.">
        <title>Complete genome sequence of Corynebacterium casei LMG S-19264T (=DSM 44701T), isolated from a smear-ripened cheese.</title>
        <authorList>
            <consortium name="US DOE Joint Genome Institute (JGI-PGF)"/>
            <person name="Walter F."/>
            <person name="Albersmeier A."/>
            <person name="Kalinowski J."/>
            <person name="Ruckert C."/>
        </authorList>
    </citation>
    <scope>NUCLEOTIDE SEQUENCE [LARGE SCALE GENOMIC DNA]</scope>
    <source>
        <strain evidence="10 11">CGMCC 1.16330</strain>
    </source>
</reference>
<dbReference type="GO" id="GO:0005886">
    <property type="term" value="C:plasma membrane"/>
    <property type="evidence" value="ECO:0007669"/>
    <property type="project" value="UniProtKB-SubCell"/>
</dbReference>
<name>A0A8J3EA95_9PROT</name>
<evidence type="ECO:0000313" key="11">
    <source>
        <dbReference type="Proteomes" id="UP000597507"/>
    </source>
</evidence>
<dbReference type="PANTHER" id="PTHR11795">
    <property type="entry name" value="BRANCHED-CHAIN AMINO ACID TRANSPORT SYSTEM PERMEASE PROTEIN LIVH"/>
    <property type="match status" value="1"/>
</dbReference>
<organism evidence="10 11">
    <name type="scientific">Caldovatus sediminis</name>
    <dbReference type="NCBI Taxonomy" id="2041189"/>
    <lineage>
        <taxon>Bacteria</taxon>
        <taxon>Pseudomonadati</taxon>
        <taxon>Pseudomonadota</taxon>
        <taxon>Alphaproteobacteria</taxon>
        <taxon>Acetobacterales</taxon>
        <taxon>Roseomonadaceae</taxon>
        <taxon>Caldovatus</taxon>
    </lineage>
</organism>
<evidence type="ECO:0000256" key="2">
    <source>
        <dbReference type="ARBA" id="ARBA00022448"/>
    </source>
</evidence>
<keyword evidence="2" id="KW-0813">Transport</keyword>